<accession>A0AA38VB91</accession>
<gene>
    <name evidence="2" type="ORF">NKR19_g9563</name>
</gene>
<protein>
    <submittedName>
        <fullName evidence="2">Uncharacterized protein</fullName>
    </submittedName>
</protein>
<dbReference type="EMBL" id="JANBVN010000238">
    <property type="protein sequence ID" value="KAJ9131329.1"/>
    <property type="molecule type" value="Genomic_DNA"/>
</dbReference>
<evidence type="ECO:0000256" key="1">
    <source>
        <dbReference type="SAM" id="MobiDB-lite"/>
    </source>
</evidence>
<feature type="region of interest" description="Disordered" evidence="1">
    <location>
        <begin position="98"/>
        <end position="120"/>
    </location>
</feature>
<organism evidence="2 3">
    <name type="scientific">Coniochaeta hoffmannii</name>
    <dbReference type="NCBI Taxonomy" id="91930"/>
    <lineage>
        <taxon>Eukaryota</taxon>
        <taxon>Fungi</taxon>
        <taxon>Dikarya</taxon>
        <taxon>Ascomycota</taxon>
        <taxon>Pezizomycotina</taxon>
        <taxon>Sordariomycetes</taxon>
        <taxon>Sordariomycetidae</taxon>
        <taxon>Coniochaetales</taxon>
        <taxon>Coniochaetaceae</taxon>
        <taxon>Coniochaeta</taxon>
    </lineage>
</organism>
<reference evidence="2" key="1">
    <citation type="submission" date="2022-07" db="EMBL/GenBank/DDBJ databases">
        <title>Fungi with potential for degradation of polypropylene.</title>
        <authorList>
            <person name="Gostincar C."/>
        </authorList>
    </citation>
    <scope>NUCLEOTIDE SEQUENCE</scope>
    <source>
        <strain evidence="2">EXF-13287</strain>
    </source>
</reference>
<keyword evidence="3" id="KW-1185">Reference proteome</keyword>
<evidence type="ECO:0000313" key="3">
    <source>
        <dbReference type="Proteomes" id="UP001174691"/>
    </source>
</evidence>
<dbReference type="Proteomes" id="UP001174691">
    <property type="component" value="Unassembled WGS sequence"/>
</dbReference>
<feature type="compositionally biased region" description="Low complexity" evidence="1">
    <location>
        <begin position="99"/>
        <end position="108"/>
    </location>
</feature>
<comment type="caution">
    <text evidence="2">The sequence shown here is derived from an EMBL/GenBank/DDBJ whole genome shotgun (WGS) entry which is preliminary data.</text>
</comment>
<evidence type="ECO:0000313" key="2">
    <source>
        <dbReference type="EMBL" id="KAJ9131329.1"/>
    </source>
</evidence>
<proteinExistence type="predicted"/>
<dbReference type="AlphaFoldDB" id="A0AA38VB91"/>
<sequence>MNNINANQVQAAPAVVAAPNNPVAVAAPPVFPGQFGPAAAPGAANGPPVLSGQPGPAAAPGVAHGGIWQGNHLAVAANNPFAVAAAAPPVFTGQPNLSAAPAAAPGAAHGSPVLPGQQGFTAAPGIAHGGIWPGNNPAVPASNPFSVAAAAPPVPGGQPGLAAAPAAAPGPAYGPAPSQASVAVPRVFIFQPPYVGPPN</sequence>
<name>A0AA38VB91_9PEZI</name>